<gene>
    <name evidence="2" type="ORF">HNR39_002882</name>
</gene>
<dbReference type="PANTHER" id="PTHR47197">
    <property type="entry name" value="PROTEIN NIRF"/>
    <property type="match status" value="1"/>
</dbReference>
<accession>A0A840RTQ8</accession>
<organism evidence="2 3">
    <name type="scientific">Glaciimonas immobilis</name>
    <dbReference type="NCBI Taxonomy" id="728004"/>
    <lineage>
        <taxon>Bacteria</taxon>
        <taxon>Pseudomonadati</taxon>
        <taxon>Pseudomonadota</taxon>
        <taxon>Betaproteobacteria</taxon>
        <taxon>Burkholderiales</taxon>
        <taxon>Oxalobacteraceae</taxon>
        <taxon>Glaciimonas</taxon>
    </lineage>
</organism>
<evidence type="ECO:0000313" key="3">
    <source>
        <dbReference type="Proteomes" id="UP000571084"/>
    </source>
</evidence>
<dbReference type="EMBL" id="JACHHQ010000006">
    <property type="protein sequence ID" value="MBB5201033.1"/>
    <property type="molecule type" value="Genomic_DNA"/>
</dbReference>
<dbReference type="InterPro" id="IPR011964">
    <property type="entry name" value="YVTN_b-propeller_repeat"/>
</dbReference>
<dbReference type="InterPro" id="IPR015943">
    <property type="entry name" value="WD40/YVTN_repeat-like_dom_sf"/>
</dbReference>
<dbReference type="SUPFAM" id="SSF51004">
    <property type="entry name" value="C-terminal (heme d1) domain of cytochrome cd1-nitrite reductase"/>
    <property type="match status" value="1"/>
</dbReference>
<dbReference type="NCBIfam" id="TIGR02276">
    <property type="entry name" value="beta_rpt_yvtn"/>
    <property type="match status" value="1"/>
</dbReference>
<keyword evidence="3" id="KW-1185">Reference proteome</keyword>
<comment type="caution">
    <text evidence="2">The sequence shown here is derived from an EMBL/GenBank/DDBJ whole genome shotgun (WGS) entry which is preliminary data.</text>
</comment>
<dbReference type="InterPro" id="IPR051200">
    <property type="entry name" value="Host-pathogen_enzymatic-act"/>
</dbReference>
<dbReference type="AlphaFoldDB" id="A0A840RTQ8"/>
<dbReference type="Gene3D" id="2.130.10.10">
    <property type="entry name" value="YVTN repeat-like/Quinoprotein amine dehydrogenase"/>
    <property type="match status" value="2"/>
</dbReference>
<dbReference type="RefSeq" id="WP_168056823.1">
    <property type="nucleotide sequence ID" value="NZ_JAAOZT010000012.1"/>
</dbReference>
<feature type="chain" id="PRO_5032298517" evidence="1">
    <location>
        <begin position="26"/>
        <end position="347"/>
    </location>
</feature>
<feature type="signal peptide" evidence="1">
    <location>
        <begin position="1"/>
        <end position="25"/>
    </location>
</feature>
<keyword evidence="1" id="KW-0732">Signal</keyword>
<dbReference type="InterPro" id="IPR011048">
    <property type="entry name" value="Haem_d1_sf"/>
</dbReference>
<proteinExistence type="predicted"/>
<dbReference type="Proteomes" id="UP000571084">
    <property type="component" value="Unassembled WGS sequence"/>
</dbReference>
<sequence>MKNFTLKTMITVTLLPIALLSTVHASTQHQYEIASKYPLSGVEGWDYIALDSKRGHLFISRSDHVQVMDTATGKMVGSIVDTAGVHGVAFAQDLNLGFTSNGKSDTVTVFELDSLKVVDTIKTTGHGPDAILYNPALKRIYTFNGHGQNVTVIDAMTRKVIATIAVAGRPEFAVNDSQGHIFFNIEDKNEMAMIDTQSSTIVKRWSLAPCEEPSGLAIDEAQHRLFAVCSNKKMMVVDAVSGKIVTTVAVGDGPDAVAFDPHSKLIFVSNGSGALTVVHQETPDRYTVKTNLPTQKGAKTLALNPDTHTVYLVGAQFSPAPAVTANAPHPRPSVIADTVNVMVVSPK</sequence>
<dbReference type="PANTHER" id="PTHR47197:SF3">
    <property type="entry name" value="DIHYDRO-HEME D1 DEHYDROGENASE"/>
    <property type="match status" value="1"/>
</dbReference>
<reference evidence="2 3" key="1">
    <citation type="submission" date="2020-08" db="EMBL/GenBank/DDBJ databases">
        <title>Genomic Encyclopedia of Type Strains, Phase IV (KMG-IV): sequencing the most valuable type-strain genomes for metagenomic binning, comparative biology and taxonomic classification.</title>
        <authorList>
            <person name="Goeker M."/>
        </authorList>
    </citation>
    <scope>NUCLEOTIDE SEQUENCE [LARGE SCALE GENOMIC DNA]</scope>
    <source>
        <strain evidence="2 3">DSM 23240</strain>
    </source>
</reference>
<evidence type="ECO:0000256" key="1">
    <source>
        <dbReference type="SAM" id="SignalP"/>
    </source>
</evidence>
<protein>
    <submittedName>
        <fullName evidence="2">YVTN family beta-propeller protein</fullName>
    </submittedName>
</protein>
<evidence type="ECO:0000313" key="2">
    <source>
        <dbReference type="EMBL" id="MBB5201033.1"/>
    </source>
</evidence>
<name>A0A840RTQ8_9BURK</name>